<keyword evidence="2" id="KW-0808">Transferase</keyword>
<name>A0A1N6HR07_9FLAO</name>
<dbReference type="STRING" id="59733.SAMN05421769_2771"/>
<protein>
    <submittedName>
        <fullName evidence="2">Glycosyltransferase involved in cell wall bisynthesis</fullName>
    </submittedName>
</protein>
<reference evidence="3" key="1">
    <citation type="submission" date="2016-12" db="EMBL/GenBank/DDBJ databases">
        <authorList>
            <person name="Varghese N."/>
            <person name="Submissions S."/>
        </authorList>
    </citation>
    <scope>NUCLEOTIDE SEQUENCE [LARGE SCALE GENOMIC DNA]</scope>
    <source>
        <strain evidence="3">DSM 16779</strain>
    </source>
</reference>
<dbReference type="RefSeq" id="WP_074230877.1">
    <property type="nucleotide sequence ID" value="NZ_FSRQ01000002.1"/>
</dbReference>
<accession>A0A1N6HR07</accession>
<proteinExistence type="predicted"/>
<dbReference type="Proteomes" id="UP000184782">
    <property type="component" value="Unassembled WGS sequence"/>
</dbReference>
<evidence type="ECO:0000313" key="3">
    <source>
        <dbReference type="Proteomes" id="UP000184782"/>
    </source>
</evidence>
<keyword evidence="3" id="KW-1185">Reference proteome</keyword>
<dbReference type="Pfam" id="PF00534">
    <property type="entry name" value="Glycos_transf_1"/>
    <property type="match status" value="1"/>
</dbReference>
<evidence type="ECO:0000313" key="2">
    <source>
        <dbReference type="EMBL" id="SIO22298.1"/>
    </source>
</evidence>
<dbReference type="Gene3D" id="3.40.50.2000">
    <property type="entry name" value="Glycogen Phosphorylase B"/>
    <property type="match status" value="2"/>
</dbReference>
<dbReference type="EMBL" id="FSRQ01000002">
    <property type="protein sequence ID" value="SIO22298.1"/>
    <property type="molecule type" value="Genomic_DNA"/>
</dbReference>
<dbReference type="InterPro" id="IPR001296">
    <property type="entry name" value="Glyco_trans_1"/>
</dbReference>
<gene>
    <name evidence="2" type="ORF">SAMN05421769_2771</name>
</gene>
<dbReference type="GO" id="GO:0016757">
    <property type="term" value="F:glycosyltransferase activity"/>
    <property type="evidence" value="ECO:0007669"/>
    <property type="project" value="InterPro"/>
</dbReference>
<dbReference type="OrthoDB" id="9811239at2"/>
<dbReference type="SUPFAM" id="SSF53756">
    <property type="entry name" value="UDP-Glycosyltransferase/glycogen phosphorylase"/>
    <property type="match status" value="1"/>
</dbReference>
<feature type="domain" description="Glycosyl transferase family 1" evidence="1">
    <location>
        <begin position="197"/>
        <end position="356"/>
    </location>
</feature>
<evidence type="ECO:0000259" key="1">
    <source>
        <dbReference type="Pfam" id="PF00534"/>
    </source>
</evidence>
<sequence length="382" mass="44322">MPKRILFIYYQNLKPGGVARVMINLANELCENGYDISILFLMEGENTFYKINPKIKIHTVDSFGHWGVNKVNPLLDKYLKKFRHRYSLKKYVYDFGQWDVMNEWLKKNHSQFDAIISCWYKLSAQISINKKIASKTFAWEHSNFEVGGKIWGDLLRPKYKNLAGIVCINKASSNYYKTFNPNVYLIPNIIGEPFESIKNIDFQSKESQLIYVGRLDQEKNVGAIINIISEIDLKDFSLKIIGEGSEMENLKKLVEEKRLESKVIFTGRLPINEIKNELLKSKIFLFTSINEAFGMVLLEAIFCGNALISYDCNYGPSDIINQNNGFLIPMNNENKFQENLQTLINRPDLLNELNQSSFQESFNWRKSEALIQWNKIINSISQ</sequence>
<dbReference type="PANTHER" id="PTHR12526">
    <property type="entry name" value="GLYCOSYLTRANSFERASE"/>
    <property type="match status" value="1"/>
</dbReference>
<organism evidence="2 3">
    <name type="scientific">Chryseobacterium scophthalmum</name>
    <dbReference type="NCBI Taxonomy" id="59733"/>
    <lineage>
        <taxon>Bacteria</taxon>
        <taxon>Pseudomonadati</taxon>
        <taxon>Bacteroidota</taxon>
        <taxon>Flavobacteriia</taxon>
        <taxon>Flavobacteriales</taxon>
        <taxon>Weeksellaceae</taxon>
        <taxon>Chryseobacterium group</taxon>
        <taxon>Chryseobacterium</taxon>
    </lineage>
</organism>
<dbReference type="AlphaFoldDB" id="A0A1N6HR07"/>